<feature type="non-terminal residue" evidence="1">
    <location>
        <position position="241"/>
    </location>
</feature>
<evidence type="ECO:0008006" key="2">
    <source>
        <dbReference type="Google" id="ProtNLM"/>
    </source>
</evidence>
<comment type="caution">
    <text evidence="1">The sequence shown here is derived from an EMBL/GenBank/DDBJ whole genome shotgun (WGS) entry which is preliminary data.</text>
</comment>
<sequence>MEKIEFIEEHAPADYLLKLDLTLPGWVSKSLRPDDLKRLRLAVNRFLELLSPLLFHHKSQLGGFYSIHTWKTTKPLEPHLHVHLNVFNVAHNRKAKTFHRFKPLISHYKVKLAWRSALKSQGLWDSPLATFLPDCHLGYIKLADRVRLMSRIRYIFRKPIVDMNKDIGNCDTSHVDPVWARALLDYTPRQVFVGWAVNLKRFGFKCSSKSVSPLCPCCGAWLEYEYVLKEIPPEIPWFTID</sequence>
<name>X1KI85_9ZZZZ</name>
<dbReference type="AlphaFoldDB" id="X1KI85"/>
<protein>
    <recommendedName>
        <fullName evidence="2">Transposase zinc-binding domain-containing protein</fullName>
    </recommendedName>
</protein>
<gene>
    <name evidence="1" type="ORF">S06H3_08141</name>
</gene>
<organism evidence="1">
    <name type="scientific">marine sediment metagenome</name>
    <dbReference type="NCBI Taxonomy" id="412755"/>
    <lineage>
        <taxon>unclassified sequences</taxon>
        <taxon>metagenomes</taxon>
        <taxon>ecological metagenomes</taxon>
    </lineage>
</organism>
<proteinExistence type="predicted"/>
<accession>X1KI85</accession>
<evidence type="ECO:0000313" key="1">
    <source>
        <dbReference type="EMBL" id="GAI06398.1"/>
    </source>
</evidence>
<reference evidence="1" key="1">
    <citation type="journal article" date="2014" name="Front. Microbiol.">
        <title>High frequency of phylogenetically diverse reductive dehalogenase-homologous genes in deep subseafloor sedimentary metagenomes.</title>
        <authorList>
            <person name="Kawai M."/>
            <person name="Futagami T."/>
            <person name="Toyoda A."/>
            <person name="Takaki Y."/>
            <person name="Nishi S."/>
            <person name="Hori S."/>
            <person name="Arai W."/>
            <person name="Tsubouchi T."/>
            <person name="Morono Y."/>
            <person name="Uchiyama I."/>
            <person name="Ito T."/>
            <person name="Fujiyama A."/>
            <person name="Inagaki F."/>
            <person name="Takami H."/>
        </authorList>
    </citation>
    <scope>NUCLEOTIDE SEQUENCE</scope>
    <source>
        <strain evidence="1">Expedition CK06-06</strain>
    </source>
</reference>
<dbReference type="EMBL" id="BARV01003394">
    <property type="protein sequence ID" value="GAI06398.1"/>
    <property type="molecule type" value="Genomic_DNA"/>
</dbReference>